<evidence type="ECO:0000256" key="2">
    <source>
        <dbReference type="ARBA" id="ARBA00012925"/>
    </source>
</evidence>
<evidence type="ECO:0000256" key="8">
    <source>
        <dbReference type="RuleBase" id="RU003956"/>
    </source>
</evidence>
<feature type="binding site" evidence="7">
    <location>
        <position position="48"/>
    </location>
    <ligand>
        <name>Zn(2+)</name>
        <dbReference type="ChEBI" id="CHEBI:29105"/>
    </ligand>
</feature>
<keyword evidence="11" id="KW-1185">Reference proteome</keyword>
<dbReference type="GO" id="GO:0004089">
    <property type="term" value="F:carbonate dehydratase activity"/>
    <property type="evidence" value="ECO:0007669"/>
    <property type="project" value="UniProtKB-UniRule"/>
</dbReference>
<evidence type="ECO:0000313" key="9">
    <source>
        <dbReference type="EMBL" id="KLU89256.1"/>
    </source>
</evidence>
<comment type="cofactor">
    <cofactor evidence="7">
        <name>Zn(2+)</name>
        <dbReference type="ChEBI" id="CHEBI:29105"/>
    </cofactor>
    <text evidence="7">Binds 1 zinc ion per subunit.</text>
</comment>
<feature type="binding site" evidence="7">
    <location>
        <position position="46"/>
    </location>
    <ligand>
        <name>Zn(2+)</name>
        <dbReference type="ChEBI" id="CHEBI:29105"/>
    </ligand>
</feature>
<dbReference type="GO" id="GO:0034599">
    <property type="term" value="P:cellular response to oxidative stress"/>
    <property type="evidence" value="ECO:0007669"/>
    <property type="project" value="TreeGrafter"/>
</dbReference>
<dbReference type="EMBL" id="GL876972">
    <property type="protein sequence ID" value="KLU89256.1"/>
    <property type="molecule type" value="Genomic_DNA"/>
</dbReference>
<evidence type="ECO:0000256" key="6">
    <source>
        <dbReference type="ARBA" id="ARBA00048348"/>
    </source>
</evidence>
<comment type="similarity">
    <text evidence="1 8">Belongs to the beta-class carbonic anhydrase family.</text>
</comment>
<dbReference type="Gene3D" id="3.40.1050.10">
    <property type="entry name" value="Carbonic anhydrase"/>
    <property type="match status" value="1"/>
</dbReference>
<dbReference type="GO" id="GO:0071244">
    <property type="term" value="P:cellular response to carbon dioxide"/>
    <property type="evidence" value="ECO:0007669"/>
    <property type="project" value="TreeGrafter"/>
</dbReference>
<dbReference type="SUPFAM" id="SSF53056">
    <property type="entry name" value="beta-carbonic anhydrase, cab"/>
    <property type="match status" value="1"/>
</dbReference>
<reference evidence="10" key="4">
    <citation type="journal article" date="2015" name="G3 (Bethesda)">
        <title>Genome sequences of three phytopathogenic species of the Magnaporthaceae family of fungi.</title>
        <authorList>
            <person name="Okagaki L.H."/>
            <person name="Nunes C.C."/>
            <person name="Sailsbery J."/>
            <person name="Clay B."/>
            <person name="Brown D."/>
            <person name="John T."/>
            <person name="Oh Y."/>
            <person name="Young N."/>
            <person name="Fitzgerald M."/>
            <person name="Haas B.J."/>
            <person name="Zeng Q."/>
            <person name="Young S."/>
            <person name="Adiconis X."/>
            <person name="Fan L."/>
            <person name="Levin J.Z."/>
            <person name="Mitchell T.K."/>
            <person name="Okubara P.A."/>
            <person name="Farman M.L."/>
            <person name="Kohn L.M."/>
            <person name="Birren B."/>
            <person name="Ma L.-J."/>
            <person name="Dean R.A."/>
        </authorList>
    </citation>
    <scope>NUCLEOTIDE SEQUENCE</scope>
    <source>
        <strain evidence="10">ATCC 64411 / 73-15</strain>
    </source>
</reference>
<dbReference type="Proteomes" id="UP000011715">
    <property type="component" value="Unassembled WGS sequence"/>
</dbReference>
<dbReference type="InterPro" id="IPR001765">
    <property type="entry name" value="Carbonic_anhydrase"/>
</dbReference>
<gene>
    <name evidence="9" type="ORF">MAPG_08230</name>
</gene>
<dbReference type="STRING" id="644358.A0A0C4E6T4"/>
<dbReference type="EC" id="4.2.1.1" evidence="2 8"/>
<dbReference type="VEuPathDB" id="FungiDB:MAPG_08230"/>
<dbReference type="EMBL" id="ADBL01001985">
    <property type="status" value="NOT_ANNOTATED_CDS"/>
    <property type="molecule type" value="Genomic_DNA"/>
</dbReference>
<evidence type="ECO:0000313" key="11">
    <source>
        <dbReference type="Proteomes" id="UP000011715"/>
    </source>
</evidence>
<dbReference type="InterPro" id="IPR036874">
    <property type="entry name" value="Carbonic_anhydrase_sf"/>
</dbReference>
<reference evidence="9" key="3">
    <citation type="submission" date="2011-03" db="EMBL/GenBank/DDBJ databases">
        <title>Annotation of Magnaporthe poae ATCC 64411.</title>
        <authorList>
            <person name="Ma L.-J."/>
            <person name="Dead R."/>
            <person name="Young S.K."/>
            <person name="Zeng Q."/>
            <person name="Gargeya S."/>
            <person name="Fitzgerald M."/>
            <person name="Haas B."/>
            <person name="Abouelleil A."/>
            <person name="Alvarado L."/>
            <person name="Arachchi H.M."/>
            <person name="Berlin A."/>
            <person name="Brown A."/>
            <person name="Chapman S.B."/>
            <person name="Chen Z."/>
            <person name="Dunbar C."/>
            <person name="Freedman E."/>
            <person name="Gearin G."/>
            <person name="Gellesch M."/>
            <person name="Goldberg J."/>
            <person name="Griggs A."/>
            <person name="Gujja S."/>
            <person name="Heiman D."/>
            <person name="Howarth C."/>
            <person name="Larson L."/>
            <person name="Lui A."/>
            <person name="MacDonald P.J.P."/>
            <person name="Mehta T."/>
            <person name="Montmayeur A."/>
            <person name="Murphy C."/>
            <person name="Neiman D."/>
            <person name="Pearson M."/>
            <person name="Priest M."/>
            <person name="Roberts A."/>
            <person name="Saif S."/>
            <person name="Shea T."/>
            <person name="Shenoy N."/>
            <person name="Sisk P."/>
            <person name="Stolte C."/>
            <person name="Sykes S."/>
            <person name="Yandava C."/>
            <person name="Wortman J."/>
            <person name="Nusbaum C."/>
            <person name="Birren B."/>
        </authorList>
    </citation>
    <scope>NUCLEOTIDE SEQUENCE</scope>
    <source>
        <strain evidence="9">ATCC 64411</strain>
    </source>
</reference>
<accession>A0A0C4E6T4</accession>
<dbReference type="PANTHER" id="PTHR11002:SF76">
    <property type="entry name" value="CARBONIC ANHYDRASE"/>
    <property type="match status" value="1"/>
</dbReference>
<reference evidence="11" key="2">
    <citation type="submission" date="2010-05" db="EMBL/GenBank/DDBJ databases">
        <title>The genome sequence of Magnaporthe poae strain ATCC 64411.</title>
        <authorList>
            <person name="Ma L.-J."/>
            <person name="Dead R."/>
            <person name="Young S."/>
            <person name="Zeng Q."/>
            <person name="Koehrsen M."/>
            <person name="Alvarado L."/>
            <person name="Berlin A."/>
            <person name="Chapman S.B."/>
            <person name="Chen Z."/>
            <person name="Freedman E."/>
            <person name="Gellesch M."/>
            <person name="Goldberg J."/>
            <person name="Griggs A."/>
            <person name="Gujja S."/>
            <person name="Heilman E.R."/>
            <person name="Heiman D."/>
            <person name="Hepburn T."/>
            <person name="Howarth C."/>
            <person name="Jen D."/>
            <person name="Larson L."/>
            <person name="Mehta T."/>
            <person name="Neiman D."/>
            <person name="Pearson M."/>
            <person name="Roberts A."/>
            <person name="Saif S."/>
            <person name="Shea T."/>
            <person name="Shenoy N."/>
            <person name="Sisk P."/>
            <person name="Stolte C."/>
            <person name="Sykes S."/>
            <person name="Walk T."/>
            <person name="White J."/>
            <person name="Yandava C."/>
            <person name="Haas B."/>
            <person name="Nusbaum C."/>
            <person name="Birren B."/>
        </authorList>
    </citation>
    <scope>NUCLEOTIDE SEQUENCE [LARGE SCALE GENOMIC DNA]</scope>
    <source>
        <strain evidence="11">ATCC 64411 / 73-15</strain>
    </source>
</reference>
<name>A0A0C4E6T4_MAGP6</name>
<dbReference type="PANTHER" id="PTHR11002">
    <property type="entry name" value="CARBONIC ANHYDRASE"/>
    <property type="match status" value="1"/>
</dbReference>
<keyword evidence="5 8" id="KW-0456">Lyase</keyword>
<reference evidence="9" key="1">
    <citation type="submission" date="2010-05" db="EMBL/GenBank/DDBJ databases">
        <title>The Genome Sequence of Magnaporthe poae strain ATCC 64411.</title>
        <authorList>
            <consortium name="The Broad Institute Genome Sequencing Platform"/>
            <consortium name="Broad Institute Genome Sequencing Center for Infectious Disease"/>
            <person name="Ma L.-J."/>
            <person name="Dead R."/>
            <person name="Young S."/>
            <person name="Zeng Q."/>
            <person name="Koehrsen M."/>
            <person name="Alvarado L."/>
            <person name="Berlin A."/>
            <person name="Chapman S.B."/>
            <person name="Chen Z."/>
            <person name="Freedman E."/>
            <person name="Gellesch M."/>
            <person name="Goldberg J."/>
            <person name="Griggs A."/>
            <person name="Gujja S."/>
            <person name="Heilman E.R."/>
            <person name="Heiman D."/>
            <person name="Hepburn T."/>
            <person name="Howarth C."/>
            <person name="Jen D."/>
            <person name="Larson L."/>
            <person name="Mehta T."/>
            <person name="Neiman D."/>
            <person name="Pearson M."/>
            <person name="Roberts A."/>
            <person name="Saif S."/>
            <person name="Shea T."/>
            <person name="Shenoy N."/>
            <person name="Sisk P."/>
            <person name="Stolte C."/>
            <person name="Sykes S."/>
            <person name="Walk T."/>
            <person name="White J."/>
            <person name="Yandava C."/>
            <person name="Haas B."/>
            <person name="Nusbaum C."/>
            <person name="Birren B."/>
        </authorList>
    </citation>
    <scope>NUCLEOTIDE SEQUENCE</scope>
    <source>
        <strain evidence="9">ATCC 64411</strain>
    </source>
</reference>
<comment type="function">
    <text evidence="8">Reversible hydration of carbon dioxide.</text>
</comment>
<keyword evidence="4 7" id="KW-0862">Zinc</keyword>
<evidence type="ECO:0000256" key="7">
    <source>
        <dbReference type="PIRSR" id="PIRSR601765-1"/>
    </source>
</evidence>
<evidence type="ECO:0000313" key="10">
    <source>
        <dbReference type="EnsemblFungi" id="MAPG_08230T0"/>
    </source>
</evidence>
<dbReference type="eggNOG" id="KOG1578">
    <property type="taxonomic scope" value="Eukaryota"/>
</dbReference>
<proteinExistence type="inferred from homology"/>
<comment type="catalytic activity">
    <reaction evidence="6 8">
        <text>hydrogencarbonate + H(+) = CO2 + H2O</text>
        <dbReference type="Rhea" id="RHEA:10748"/>
        <dbReference type="ChEBI" id="CHEBI:15377"/>
        <dbReference type="ChEBI" id="CHEBI:15378"/>
        <dbReference type="ChEBI" id="CHEBI:16526"/>
        <dbReference type="ChEBI" id="CHEBI:17544"/>
        <dbReference type="EC" id="4.2.1.1"/>
    </reaction>
</comment>
<reference evidence="10" key="5">
    <citation type="submission" date="2015-06" db="UniProtKB">
        <authorList>
            <consortium name="EnsemblFungi"/>
        </authorList>
    </citation>
    <scope>IDENTIFICATION</scope>
    <source>
        <strain evidence="10">ATCC 64411</strain>
    </source>
</reference>
<dbReference type="EMBL" id="ADBL01001986">
    <property type="status" value="NOT_ANNOTATED_CDS"/>
    <property type="molecule type" value="Genomic_DNA"/>
</dbReference>
<sequence length="139" mass="15013">MANNQDVFQYSMSSNSAWAGYKAHQNPNFFPKLASGQWPQILWLGCSDSRCPETTILGLQPGDVFVHRNIANIISPTDINTSAVIEYAVMHLKVKHVVLPSRSSLTGCQGGGLPGGIQISDAVQGGDMGTQDLFERHAV</sequence>
<evidence type="ECO:0000256" key="5">
    <source>
        <dbReference type="ARBA" id="ARBA00023239"/>
    </source>
</evidence>
<dbReference type="EnsemblFungi" id="MAPG_08230T0">
    <property type="protein sequence ID" value="MAPG_08230T0"/>
    <property type="gene ID" value="MAPG_08230"/>
</dbReference>
<dbReference type="Pfam" id="PF00484">
    <property type="entry name" value="Pro_CA"/>
    <property type="match status" value="1"/>
</dbReference>
<evidence type="ECO:0000256" key="1">
    <source>
        <dbReference type="ARBA" id="ARBA00006217"/>
    </source>
</evidence>
<evidence type="ECO:0000256" key="4">
    <source>
        <dbReference type="ARBA" id="ARBA00022833"/>
    </source>
</evidence>
<organism evidence="10 11">
    <name type="scientific">Magnaporthiopsis poae (strain ATCC 64411 / 73-15)</name>
    <name type="common">Kentucky bluegrass fungus</name>
    <name type="synonym">Magnaporthe poae</name>
    <dbReference type="NCBI Taxonomy" id="644358"/>
    <lineage>
        <taxon>Eukaryota</taxon>
        <taxon>Fungi</taxon>
        <taxon>Dikarya</taxon>
        <taxon>Ascomycota</taxon>
        <taxon>Pezizomycotina</taxon>
        <taxon>Sordariomycetes</taxon>
        <taxon>Sordariomycetidae</taxon>
        <taxon>Magnaporthales</taxon>
        <taxon>Magnaporthaceae</taxon>
        <taxon>Magnaporthiopsis</taxon>
    </lineage>
</organism>
<dbReference type="GO" id="GO:0008270">
    <property type="term" value="F:zinc ion binding"/>
    <property type="evidence" value="ECO:0007669"/>
    <property type="project" value="UniProtKB-UniRule"/>
</dbReference>
<protein>
    <recommendedName>
        <fullName evidence="2 8">Carbonic anhydrase</fullName>
        <ecNumber evidence="2 8">4.2.1.1</ecNumber>
    </recommendedName>
    <alternativeName>
        <fullName evidence="8">Carbonate dehydratase</fullName>
    </alternativeName>
</protein>
<dbReference type="AlphaFoldDB" id="A0A0C4E6T4"/>
<dbReference type="GO" id="GO:0005737">
    <property type="term" value="C:cytoplasm"/>
    <property type="evidence" value="ECO:0007669"/>
    <property type="project" value="TreeGrafter"/>
</dbReference>
<dbReference type="SMART" id="SM00947">
    <property type="entry name" value="Pro_CA"/>
    <property type="match status" value="1"/>
</dbReference>
<dbReference type="OrthoDB" id="10248475at2759"/>
<evidence type="ECO:0000256" key="3">
    <source>
        <dbReference type="ARBA" id="ARBA00022723"/>
    </source>
</evidence>
<keyword evidence="3 7" id="KW-0479">Metal-binding</keyword>